<dbReference type="InterPro" id="IPR036390">
    <property type="entry name" value="WH_DNA-bd_sf"/>
</dbReference>
<dbReference type="Pfam" id="PF01638">
    <property type="entry name" value="HxlR"/>
    <property type="match status" value="1"/>
</dbReference>
<dbReference type="PANTHER" id="PTHR33204">
    <property type="entry name" value="TRANSCRIPTIONAL REGULATOR, MARR FAMILY"/>
    <property type="match status" value="1"/>
</dbReference>
<dbReference type="PANTHER" id="PTHR33204:SF18">
    <property type="entry name" value="TRANSCRIPTIONAL REGULATORY PROTEIN"/>
    <property type="match status" value="1"/>
</dbReference>
<accession>A0A7X0G2Y8</accession>
<protein>
    <submittedName>
        <fullName evidence="5">DNA-binding HxlR family transcriptional regulator</fullName>
    </submittedName>
</protein>
<dbReference type="EMBL" id="JACHMQ010000001">
    <property type="protein sequence ID" value="MBB6398457.1"/>
    <property type="molecule type" value="Genomic_DNA"/>
</dbReference>
<keyword evidence="2 5" id="KW-0238">DNA-binding</keyword>
<evidence type="ECO:0000256" key="3">
    <source>
        <dbReference type="ARBA" id="ARBA00023163"/>
    </source>
</evidence>
<evidence type="ECO:0000313" key="6">
    <source>
        <dbReference type="Proteomes" id="UP000546324"/>
    </source>
</evidence>
<dbReference type="AlphaFoldDB" id="A0A7X0G2Y8"/>
<dbReference type="InterPro" id="IPR002577">
    <property type="entry name" value="HTH_HxlR"/>
</dbReference>
<keyword evidence="3" id="KW-0804">Transcription</keyword>
<name>A0A7X0G2Y8_9ACTN</name>
<dbReference type="SUPFAM" id="SSF46785">
    <property type="entry name" value="Winged helix' DNA-binding domain"/>
    <property type="match status" value="1"/>
</dbReference>
<sequence length="142" mass="15870">MATMTAAERREQEKAAFDAYMDECPTHQLMGIIGNKWSMLVLTELARGTRRYAEVSRALPGVSAKMLTQTLRSLERDGLVARSVTPSVPVQVEYTLTLLGERIVPLLTSIKEWAGRHIDEINASRERYDGTPERGGEPDHTV</sequence>
<evidence type="ECO:0000256" key="2">
    <source>
        <dbReference type="ARBA" id="ARBA00023125"/>
    </source>
</evidence>
<keyword evidence="1" id="KW-0805">Transcription regulation</keyword>
<dbReference type="GO" id="GO:0003677">
    <property type="term" value="F:DNA binding"/>
    <property type="evidence" value="ECO:0007669"/>
    <property type="project" value="UniProtKB-KW"/>
</dbReference>
<comment type="caution">
    <text evidence="5">The sequence shown here is derived from an EMBL/GenBank/DDBJ whole genome shotgun (WGS) entry which is preliminary data.</text>
</comment>
<evidence type="ECO:0000259" key="4">
    <source>
        <dbReference type="PROSITE" id="PS51118"/>
    </source>
</evidence>
<evidence type="ECO:0000313" key="5">
    <source>
        <dbReference type="EMBL" id="MBB6398457.1"/>
    </source>
</evidence>
<dbReference type="RefSeq" id="WP_185029410.1">
    <property type="nucleotide sequence ID" value="NZ_JACHMQ010000001.1"/>
</dbReference>
<gene>
    <name evidence="5" type="ORF">BKA00_005371</name>
</gene>
<reference evidence="5 6" key="1">
    <citation type="submission" date="2020-08" db="EMBL/GenBank/DDBJ databases">
        <title>Sequencing the genomes of 1000 actinobacteria strains.</title>
        <authorList>
            <person name="Klenk H.-P."/>
        </authorList>
    </citation>
    <scope>NUCLEOTIDE SEQUENCE [LARGE SCALE GENOMIC DNA]</scope>
    <source>
        <strain evidence="5 6">DSM 43675</strain>
    </source>
</reference>
<dbReference type="Gene3D" id="1.10.10.10">
    <property type="entry name" value="Winged helix-like DNA-binding domain superfamily/Winged helix DNA-binding domain"/>
    <property type="match status" value="1"/>
</dbReference>
<dbReference type="InterPro" id="IPR036388">
    <property type="entry name" value="WH-like_DNA-bd_sf"/>
</dbReference>
<keyword evidence="6" id="KW-1185">Reference proteome</keyword>
<evidence type="ECO:0000256" key="1">
    <source>
        <dbReference type="ARBA" id="ARBA00023015"/>
    </source>
</evidence>
<dbReference type="Proteomes" id="UP000546324">
    <property type="component" value="Unassembled WGS sequence"/>
</dbReference>
<feature type="domain" description="HTH hxlR-type" evidence="4">
    <location>
        <begin position="24"/>
        <end position="122"/>
    </location>
</feature>
<organism evidence="5 6">
    <name type="scientific">Actinomadura coerulea</name>
    <dbReference type="NCBI Taxonomy" id="46159"/>
    <lineage>
        <taxon>Bacteria</taxon>
        <taxon>Bacillati</taxon>
        <taxon>Actinomycetota</taxon>
        <taxon>Actinomycetes</taxon>
        <taxon>Streptosporangiales</taxon>
        <taxon>Thermomonosporaceae</taxon>
        <taxon>Actinomadura</taxon>
    </lineage>
</organism>
<dbReference type="PROSITE" id="PS51118">
    <property type="entry name" value="HTH_HXLR"/>
    <property type="match status" value="1"/>
</dbReference>
<proteinExistence type="predicted"/>